<evidence type="ECO:0000256" key="1">
    <source>
        <dbReference type="SAM" id="Phobius"/>
    </source>
</evidence>
<feature type="transmembrane region" description="Helical" evidence="1">
    <location>
        <begin position="133"/>
        <end position="155"/>
    </location>
</feature>
<organism evidence="2">
    <name type="scientific">marine sediment metagenome</name>
    <dbReference type="NCBI Taxonomy" id="412755"/>
    <lineage>
        <taxon>unclassified sequences</taxon>
        <taxon>metagenomes</taxon>
        <taxon>ecological metagenomes</taxon>
    </lineage>
</organism>
<comment type="caution">
    <text evidence="2">The sequence shown here is derived from an EMBL/GenBank/DDBJ whole genome shotgun (WGS) entry which is preliminary data.</text>
</comment>
<keyword evidence="1" id="KW-0812">Transmembrane</keyword>
<feature type="transmembrane region" description="Helical" evidence="1">
    <location>
        <begin position="47"/>
        <end position="65"/>
    </location>
</feature>
<sequence>MTGVVPPTIERPKTVIGVGMREMVILGIGLVIAMLVVISPISLILKVGFAVLVMGLAALLALGRAPTTGKTFEEHFIDIIRFYSRGRFLQRGTSGESELRKAVEEPAYSAADIEKVFEKQAEKGVVKVKPLPLNWSGLFGVVSFAFLAALLVWIWGGGLRELLLTFGIQ</sequence>
<proteinExistence type="predicted"/>
<keyword evidence="1" id="KW-0472">Membrane</keyword>
<dbReference type="AlphaFoldDB" id="X0VER4"/>
<reference evidence="2" key="1">
    <citation type="journal article" date="2014" name="Front. Microbiol.">
        <title>High frequency of phylogenetically diverse reductive dehalogenase-homologous genes in deep subseafloor sedimentary metagenomes.</title>
        <authorList>
            <person name="Kawai M."/>
            <person name="Futagami T."/>
            <person name="Toyoda A."/>
            <person name="Takaki Y."/>
            <person name="Nishi S."/>
            <person name="Hori S."/>
            <person name="Arai W."/>
            <person name="Tsubouchi T."/>
            <person name="Morono Y."/>
            <person name="Uchiyama I."/>
            <person name="Ito T."/>
            <person name="Fujiyama A."/>
            <person name="Inagaki F."/>
            <person name="Takami H."/>
        </authorList>
    </citation>
    <scope>NUCLEOTIDE SEQUENCE</scope>
    <source>
        <strain evidence="2">Expedition CK06-06</strain>
    </source>
</reference>
<keyword evidence="1" id="KW-1133">Transmembrane helix</keyword>
<feature type="transmembrane region" description="Helical" evidence="1">
    <location>
        <begin position="23"/>
        <end position="41"/>
    </location>
</feature>
<evidence type="ECO:0000313" key="2">
    <source>
        <dbReference type="EMBL" id="GAF99005.1"/>
    </source>
</evidence>
<gene>
    <name evidence="2" type="ORF">S01H1_20197</name>
</gene>
<name>X0VER4_9ZZZZ</name>
<dbReference type="EMBL" id="BARS01011016">
    <property type="protein sequence ID" value="GAF99005.1"/>
    <property type="molecule type" value="Genomic_DNA"/>
</dbReference>
<accession>X0VER4</accession>
<protein>
    <submittedName>
        <fullName evidence="2">Uncharacterized protein</fullName>
    </submittedName>
</protein>